<dbReference type="Gene3D" id="1.20.1290.10">
    <property type="entry name" value="AhpD-like"/>
    <property type="match status" value="1"/>
</dbReference>
<dbReference type="SUPFAM" id="SSF69118">
    <property type="entry name" value="AhpD-like"/>
    <property type="match status" value="1"/>
</dbReference>
<dbReference type="OrthoDB" id="1683318at2"/>
<dbReference type="PANTHER" id="PTHR33930">
    <property type="entry name" value="ALKYL HYDROPEROXIDE REDUCTASE AHPD"/>
    <property type="match status" value="1"/>
</dbReference>
<feature type="domain" description="Carboxymuconolactone decarboxylase-like" evidence="1">
    <location>
        <begin position="24"/>
        <end position="104"/>
    </location>
</feature>
<dbReference type="GO" id="GO:0051920">
    <property type="term" value="F:peroxiredoxin activity"/>
    <property type="evidence" value="ECO:0007669"/>
    <property type="project" value="InterPro"/>
</dbReference>
<dbReference type="Proteomes" id="UP000291236">
    <property type="component" value="Chromosome"/>
</dbReference>
<accession>A0A4P2VK14</accession>
<dbReference type="AlphaFoldDB" id="A0A4P2VK14"/>
<protein>
    <submittedName>
        <fullName evidence="2">Carboxymuconolactone decarboxylase family protein</fullName>
    </submittedName>
</protein>
<dbReference type="InterPro" id="IPR003779">
    <property type="entry name" value="CMD-like"/>
</dbReference>
<sequence>MNQSYNELTKEISSSINKMKENIPDVLKGFYQMSGSALKANTIDAKTKEYLALAIGIANRCSECIAFHTKALISLGITKQEFDEILGVCIYMGGGPSLMYAAKAQNAYEEFTNLK</sequence>
<evidence type="ECO:0000313" key="2">
    <source>
        <dbReference type="EMBL" id="BBH52234.1"/>
    </source>
</evidence>
<evidence type="ECO:0000313" key="3">
    <source>
        <dbReference type="Proteomes" id="UP000291236"/>
    </source>
</evidence>
<dbReference type="KEGG" id="sbf:JCM31447_06740"/>
<reference evidence="2 3" key="1">
    <citation type="submission" date="2018-12" db="EMBL/GenBank/DDBJ databases">
        <title>Rubrispira sanarue gen. nov., sp., nov., a member of the order Silvanigrellales, isolated from a brackish lake in Hamamatsu Japan.</title>
        <authorList>
            <person name="Maejima Y."/>
            <person name="Iino T."/>
            <person name="Muraguchi Y."/>
            <person name="Fukuda K."/>
            <person name="Nojiri H."/>
            <person name="Ohkuma M."/>
            <person name="Moriuchi R."/>
            <person name="Dohra H."/>
            <person name="Kimbara K."/>
            <person name="Shintani M."/>
        </authorList>
    </citation>
    <scope>NUCLEOTIDE SEQUENCE [LARGE SCALE GENOMIC DNA]</scope>
    <source>
        <strain evidence="2 3">RF1110005</strain>
    </source>
</reference>
<proteinExistence type="predicted"/>
<dbReference type="PANTHER" id="PTHR33930:SF2">
    <property type="entry name" value="BLR3452 PROTEIN"/>
    <property type="match status" value="1"/>
</dbReference>
<name>A0A4P2VK14_FLUSA</name>
<gene>
    <name evidence="2" type="ORF">JCM31447_06740</name>
</gene>
<keyword evidence="3" id="KW-1185">Reference proteome</keyword>
<dbReference type="InterPro" id="IPR029032">
    <property type="entry name" value="AhpD-like"/>
</dbReference>
<dbReference type="EMBL" id="AP019368">
    <property type="protein sequence ID" value="BBH52234.1"/>
    <property type="molecule type" value="Genomic_DNA"/>
</dbReference>
<organism evidence="2 3">
    <name type="scientific">Fluviispira sanaruensis</name>
    <dbReference type="NCBI Taxonomy" id="2493639"/>
    <lineage>
        <taxon>Bacteria</taxon>
        <taxon>Pseudomonadati</taxon>
        <taxon>Bdellovibrionota</taxon>
        <taxon>Oligoflexia</taxon>
        <taxon>Silvanigrellales</taxon>
        <taxon>Silvanigrellaceae</taxon>
        <taxon>Fluviispira</taxon>
    </lineage>
</organism>
<dbReference type="InterPro" id="IPR004675">
    <property type="entry name" value="AhpD_core"/>
</dbReference>
<dbReference type="NCBIfam" id="TIGR00778">
    <property type="entry name" value="ahpD_dom"/>
    <property type="match status" value="1"/>
</dbReference>
<evidence type="ECO:0000259" key="1">
    <source>
        <dbReference type="Pfam" id="PF02627"/>
    </source>
</evidence>
<dbReference type="Pfam" id="PF02627">
    <property type="entry name" value="CMD"/>
    <property type="match status" value="1"/>
</dbReference>
<dbReference type="RefSeq" id="WP_130606513.1">
    <property type="nucleotide sequence ID" value="NZ_AP019368.1"/>
</dbReference>